<dbReference type="PANTHER" id="PTHR33914">
    <property type="entry name" value="18S PRE-RIBOSOMAL ASSEMBLY PROTEIN GAR2-LIKE PROTEIN"/>
    <property type="match status" value="1"/>
</dbReference>
<dbReference type="Gramene" id="Kaladp0476s0020.2.v1.1">
    <property type="protein sequence ID" value="Kaladp0476s0020.2.v1.1"/>
    <property type="gene ID" value="Kaladp0476s0020.v1.1"/>
</dbReference>
<evidence type="ECO:0000313" key="2">
    <source>
        <dbReference type="EnsemblPlants" id="Kaladp0476s0020.2.v1.1"/>
    </source>
</evidence>
<feature type="compositionally biased region" description="Polar residues" evidence="1">
    <location>
        <begin position="8"/>
        <end position="30"/>
    </location>
</feature>
<dbReference type="Proteomes" id="UP000594263">
    <property type="component" value="Unplaced"/>
</dbReference>
<dbReference type="EnsemblPlants" id="Kaladp0476s0020.4.v1.1">
    <property type="protein sequence ID" value="Kaladp0476s0020.4.v1.1"/>
    <property type="gene ID" value="Kaladp0476s0020.v1.1"/>
</dbReference>
<feature type="region of interest" description="Disordered" evidence="1">
    <location>
        <begin position="1"/>
        <end position="37"/>
    </location>
</feature>
<name>A0A7N0VC36_KALFE</name>
<feature type="compositionally biased region" description="Acidic residues" evidence="1">
    <location>
        <begin position="249"/>
        <end position="265"/>
    </location>
</feature>
<dbReference type="Gramene" id="Kaladp0476s0020.3.v1.1">
    <property type="protein sequence ID" value="Kaladp0476s0020.3.v1.1"/>
    <property type="gene ID" value="Kaladp0476s0020.v1.1"/>
</dbReference>
<dbReference type="EnsemblPlants" id="Kaladp0476s0020.2.v1.1">
    <property type="protein sequence ID" value="Kaladp0476s0020.2.v1.1"/>
    <property type="gene ID" value="Kaladp0476s0020.v1.1"/>
</dbReference>
<evidence type="ECO:0000256" key="1">
    <source>
        <dbReference type="SAM" id="MobiDB-lite"/>
    </source>
</evidence>
<dbReference type="Gramene" id="Kaladp0476s0020.4.v1.1">
    <property type="protein sequence ID" value="Kaladp0476s0020.4.v1.1"/>
    <property type="gene ID" value="Kaladp0476s0020.v1.1"/>
</dbReference>
<dbReference type="PANTHER" id="PTHR33914:SF2">
    <property type="entry name" value="OS02G0582100 PROTEIN"/>
    <property type="match status" value="1"/>
</dbReference>
<sequence length="427" mass="47309">MKMGNDLMPQQSANNPEVTSFQKFDNTTDADQPRVDSKIFPQDLCDSKCYSKDADSLPLATDSVFIEMESAGQDGCAGAKKEREIEFGFDDLVESFAAHPGKIEADEDNKIQSSANVSSVELELSVSREFCKEIDGGTVKDICIDEGVPVKGKILVEATVEEGDQSPTKEEDFSYSNEKVDVEWPVPIGLKSSTEKDFNSCESKVFAHQVESKNDALVVLDQLRNEKEIDTIYVEETCAAEIPAKTSEDNDCEEKEGEAPQEESVTEFKVACDKSTRSSSTPEKSVEETADHGKEETSDMKTEPLPEEATNNKLELSSDLNQPLLPHIPEQEKQVSGHFTAVARLLQRDNFESSFASVGPYTGSVAYSGPIPYSGSLSHRSDASTVSTRSFAFPVLQNEWNFSPVRMQKADRRRHRGWMHGLFCCKF</sequence>
<feature type="region of interest" description="Disordered" evidence="1">
    <location>
        <begin position="245"/>
        <end position="309"/>
    </location>
</feature>
<proteinExistence type="predicted"/>
<dbReference type="EnsemblPlants" id="Kaladp0476s0020.5.v1.1">
    <property type="protein sequence ID" value="Kaladp0476s0020.5.v1.1"/>
    <property type="gene ID" value="Kaladp0476s0020.v1.1"/>
</dbReference>
<protein>
    <submittedName>
        <fullName evidence="2">Uncharacterized protein</fullName>
    </submittedName>
</protein>
<dbReference type="AlphaFoldDB" id="A0A7N0VC36"/>
<accession>A0A7N0VC36</accession>
<feature type="compositionally biased region" description="Basic and acidic residues" evidence="1">
    <location>
        <begin position="284"/>
        <end position="304"/>
    </location>
</feature>
<reference evidence="2" key="1">
    <citation type="submission" date="2021-01" db="UniProtKB">
        <authorList>
            <consortium name="EnsemblPlants"/>
        </authorList>
    </citation>
    <scope>IDENTIFICATION</scope>
</reference>
<organism evidence="2 3">
    <name type="scientific">Kalanchoe fedtschenkoi</name>
    <name type="common">Lavender scallops</name>
    <name type="synonym">South American air plant</name>
    <dbReference type="NCBI Taxonomy" id="63787"/>
    <lineage>
        <taxon>Eukaryota</taxon>
        <taxon>Viridiplantae</taxon>
        <taxon>Streptophyta</taxon>
        <taxon>Embryophyta</taxon>
        <taxon>Tracheophyta</taxon>
        <taxon>Spermatophyta</taxon>
        <taxon>Magnoliopsida</taxon>
        <taxon>eudicotyledons</taxon>
        <taxon>Gunneridae</taxon>
        <taxon>Pentapetalae</taxon>
        <taxon>Saxifragales</taxon>
        <taxon>Crassulaceae</taxon>
        <taxon>Kalanchoe</taxon>
    </lineage>
</organism>
<dbReference type="EnsemblPlants" id="Kaladp0476s0020.1.v1.1">
    <property type="protein sequence ID" value="Kaladp0476s0020.1.v1.1"/>
    <property type="gene ID" value="Kaladp0476s0020.v1.1"/>
</dbReference>
<evidence type="ECO:0000313" key="3">
    <source>
        <dbReference type="Proteomes" id="UP000594263"/>
    </source>
</evidence>
<dbReference type="InterPro" id="IPR040378">
    <property type="entry name" value="BASL"/>
</dbReference>
<dbReference type="Gramene" id="Kaladp0476s0020.1.v1.1">
    <property type="protein sequence ID" value="Kaladp0476s0020.1.v1.1"/>
    <property type="gene ID" value="Kaladp0476s0020.v1.1"/>
</dbReference>
<dbReference type="Gramene" id="Kaladp0476s0020.5.v1.1">
    <property type="protein sequence ID" value="Kaladp0476s0020.5.v1.1"/>
    <property type="gene ID" value="Kaladp0476s0020.v1.1"/>
</dbReference>
<dbReference type="EnsemblPlants" id="Kaladp0476s0020.3.v1.1">
    <property type="protein sequence ID" value="Kaladp0476s0020.3.v1.1"/>
    <property type="gene ID" value="Kaladp0476s0020.v1.1"/>
</dbReference>
<dbReference type="GO" id="GO:0009786">
    <property type="term" value="P:regulation of asymmetric cell division"/>
    <property type="evidence" value="ECO:0007669"/>
    <property type="project" value="InterPro"/>
</dbReference>
<keyword evidence="3" id="KW-1185">Reference proteome</keyword>